<feature type="compositionally biased region" description="Polar residues" evidence="1">
    <location>
        <begin position="57"/>
        <end position="69"/>
    </location>
</feature>
<feature type="region of interest" description="Disordered" evidence="1">
    <location>
        <begin position="1"/>
        <end position="90"/>
    </location>
</feature>
<feature type="compositionally biased region" description="Acidic residues" evidence="1">
    <location>
        <begin position="41"/>
        <end position="53"/>
    </location>
</feature>
<reference evidence="2 3" key="1">
    <citation type="submission" date="2019-04" db="EMBL/GenBank/DDBJ databases">
        <title>Aspergillus burnettii sp. nov., novel species from soil in southeast Queensland.</title>
        <authorList>
            <person name="Gilchrist C.L.M."/>
            <person name="Pitt J.I."/>
            <person name="Lange L."/>
            <person name="Lacey H.J."/>
            <person name="Vuong D."/>
            <person name="Midgley D.J."/>
            <person name="Greenfield P."/>
            <person name="Bradbury M."/>
            <person name="Lacey E."/>
            <person name="Busk P.K."/>
            <person name="Pilgaard B."/>
            <person name="Chooi Y.H."/>
            <person name="Piggott A.M."/>
        </authorList>
    </citation>
    <scope>NUCLEOTIDE SEQUENCE [LARGE SCALE GENOMIC DNA]</scope>
    <source>
        <strain evidence="2 3">FRR 5400</strain>
    </source>
</reference>
<comment type="caution">
    <text evidence="2">The sequence shown here is derived from an EMBL/GenBank/DDBJ whole genome shotgun (WGS) entry which is preliminary data.</text>
</comment>
<feature type="compositionally biased region" description="Basic and acidic residues" evidence="1">
    <location>
        <begin position="28"/>
        <end position="40"/>
    </location>
</feature>
<evidence type="ECO:0000313" key="3">
    <source>
        <dbReference type="Proteomes" id="UP000541154"/>
    </source>
</evidence>
<evidence type="ECO:0000256" key="1">
    <source>
        <dbReference type="SAM" id="MobiDB-lite"/>
    </source>
</evidence>
<accession>A0A8H5ZVT6</accession>
<evidence type="ECO:0000313" key="2">
    <source>
        <dbReference type="EMBL" id="KAF5857798.1"/>
    </source>
</evidence>
<dbReference type="AlphaFoldDB" id="A0A8H5ZVT6"/>
<sequence>MPLRVATQDRAKAQLSQGPSRAALGKRPLRDIRDAPLIELRDEDGEDLEDEIPLPDNSNLQDETGTQRRTSGRVLKRLKRDDGELEYSKP</sequence>
<organism evidence="2 3">
    <name type="scientific">Petromyces alliaceus</name>
    <name type="common">Aspergillus alliaceus</name>
    <dbReference type="NCBI Taxonomy" id="209559"/>
    <lineage>
        <taxon>Eukaryota</taxon>
        <taxon>Fungi</taxon>
        <taxon>Dikarya</taxon>
        <taxon>Ascomycota</taxon>
        <taxon>Pezizomycotina</taxon>
        <taxon>Eurotiomycetes</taxon>
        <taxon>Eurotiomycetidae</taxon>
        <taxon>Eurotiales</taxon>
        <taxon>Aspergillaceae</taxon>
        <taxon>Aspergillus</taxon>
        <taxon>Aspergillus subgen. Circumdati</taxon>
    </lineage>
</organism>
<gene>
    <name evidence="2" type="ORF">ETB97_005250</name>
</gene>
<dbReference type="EMBL" id="SPNV01000237">
    <property type="protein sequence ID" value="KAF5857798.1"/>
    <property type="molecule type" value="Genomic_DNA"/>
</dbReference>
<keyword evidence="3" id="KW-1185">Reference proteome</keyword>
<name>A0A8H5ZVT6_PETAA</name>
<protein>
    <submittedName>
        <fullName evidence="2">Uncharacterized protein</fullName>
    </submittedName>
</protein>
<dbReference type="Proteomes" id="UP000541154">
    <property type="component" value="Unassembled WGS sequence"/>
</dbReference>
<feature type="compositionally biased region" description="Basic and acidic residues" evidence="1">
    <location>
        <begin position="79"/>
        <end position="90"/>
    </location>
</feature>
<proteinExistence type="predicted"/>